<keyword evidence="5" id="KW-0134">Cell wall</keyword>
<evidence type="ECO:0000256" key="3">
    <source>
        <dbReference type="ARBA" id="ARBA00008891"/>
    </source>
</evidence>
<evidence type="ECO:0000256" key="7">
    <source>
        <dbReference type="ARBA" id="ARBA00022729"/>
    </source>
</evidence>
<keyword evidence="6" id="KW-0964">Secreted</keyword>
<dbReference type="Gene3D" id="2.160.20.10">
    <property type="entry name" value="Single-stranded right-handed beta-helix, Pectin lyase-like"/>
    <property type="match status" value="1"/>
</dbReference>
<dbReference type="EMBL" id="CM007381">
    <property type="protein sequence ID" value="ONK79528.1"/>
    <property type="molecule type" value="Genomic_DNA"/>
</dbReference>
<evidence type="ECO:0000256" key="9">
    <source>
        <dbReference type="ARBA" id="ARBA00023085"/>
    </source>
</evidence>
<dbReference type="InterPro" id="IPR011050">
    <property type="entry name" value="Pectin_lyase_fold/virulence"/>
</dbReference>
<comment type="subcellular location">
    <subcellularLocation>
        <location evidence="1">Secreted</location>
        <location evidence="1">Cell wall</location>
    </subcellularLocation>
</comment>
<reference evidence="15" key="1">
    <citation type="journal article" date="2017" name="Nat. Commun.">
        <title>The asparagus genome sheds light on the origin and evolution of a young Y chromosome.</title>
        <authorList>
            <person name="Harkess A."/>
            <person name="Zhou J."/>
            <person name="Xu C."/>
            <person name="Bowers J.E."/>
            <person name="Van der Hulst R."/>
            <person name="Ayyampalayam S."/>
            <person name="Mercati F."/>
            <person name="Riccardi P."/>
            <person name="McKain M.R."/>
            <person name="Kakrana A."/>
            <person name="Tang H."/>
            <person name="Ray J."/>
            <person name="Groenendijk J."/>
            <person name="Arikit S."/>
            <person name="Mathioni S.M."/>
            <person name="Nakano M."/>
            <person name="Shan H."/>
            <person name="Telgmann-Rauber A."/>
            <person name="Kanno A."/>
            <person name="Yue Z."/>
            <person name="Chen H."/>
            <person name="Li W."/>
            <person name="Chen Y."/>
            <person name="Xu X."/>
            <person name="Zhang Y."/>
            <person name="Luo S."/>
            <person name="Chen H."/>
            <person name="Gao J."/>
            <person name="Mao Z."/>
            <person name="Pires J.C."/>
            <person name="Luo M."/>
            <person name="Kudrna D."/>
            <person name="Wing R.A."/>
            <person name="Meyers B.C."/>
            <person name="Yi K."/>
            <person name="Kong H."/>
            <person name="Lavrijsen P."/>
            <person name="Sunseri F."/>
            <person name="Falavigna A."/>
            <person name="Ye Y."/>
            <person name="Leebens-Mack J.H."/>
            <person name="Chen G."/>
        </authorList>
    </citation>
    <scope>NUCLEOTIDE SEQUENCE [LARGE SCALE GENOMIC DNA]</scope>
    <source>
        <strain evidence="15">cv. DH0086</strain>
    </source>
</reference>
<dbReference type="PROSITE" id="PS00503">
    <property type="entry name" value="PECTINESTERASE_2"/>
    <property type="match status" value="1"/>
</dbReference>
<feature type="domain" description="Pectinesterase catalytic" evidence="13">
    <location>
        <begin position="73"/>
        <end position="357"/>
    </location>
</feature>
<sequence length="369" mass="40931">MYGKLARLNFPPILLISFFFLHSMATGINISLRCADLNPQISNSSKGFKKGEIAQGNSIDPELASAEKQPKIITVRKNGKGDFRTLREAINSIPSGNKKRTILRIGPGVYKEKVTVDRLKPYITFYGEPDQMPRITFDATASQYGTINSATVAVESDYFVASNIIFENSSPKPILGMQGSQAVAMRISGDKAAFYNCRFYGHQDTLCDDKGLHFFKDCYIRGTVDFIFGDGRSIYSNCKLVSIADGVTAITAQGRYSTSDNSAFVFLNCNITGTGNAFLGRAWKENSRVVFAYTYMGNLINPRGWDDKGYSNRQGSVFYGEYKSQGPGAATKHRVKFTKLLTDEQAKPFVSMNFIQASQWLKPPPKLVD</sequence>
<feature type="active site" evidence="11">
    <location>
        <position position="225"/>
    </location>
</feature>
<dbReference type="Gramene" id="ONK79528">
    <property type="protein sequence ID" value="ONK79528"/>
    <property type="gene ID" value="A4U43_C01F7270"/>
</dbReference>
<dbReference type="PANTHER" id="PTHR31321:SF126">
    <property type="entry name" value="PECTINESTERASE"/>
    <property type="match status" value="1"/>
</dbReference>
<dbReference type="AlphaFoldDB" id="A0A5P1FMR9"/>
<gene>
    <name evidence="14" type="ORF">A4U43_C01F7270</name>
</gene>
<dbReference type="SUPFAM" id="SSF51126">
    <property type="entry name" value="Pectin lyase-like"/>
    <property type="match status" value="1"/>
</dbReference>
<evidence type="ECO:0000313" key="15">
    <source>
        <dbReference type="Proteomes" id="UP000243459"/>
    </source>
</evidence>
<comment type="similarity">
    <text evidence="3">Belongs to the pectinesterase family.</text>
</comment>
<evidence type="ECO:0000256" key="11">
    <source>
        <dbReference type="PROSITE-ProRule" id="PRU10040"/>
    </source>
</evidence>
<dbReference type="GO" id="GO:0030599">
    <property type="term" value="F:pectinesterase activity"/>
    <property type="evidence" value="ECO:0007669"/>
    <property type="project" value="UniProtKB-UniRule"/>
</dbReference>
<dbReference type="InterPro" id="IPR033131">
    <property type="entry name" value="Pectinesterase_Asp_AS"/>
</dbReference>
<keyword evidence="15" id="KW-1185">Reference proteome</keyword>
<dbReference type="FunFam" id="2.160.20.10:FF:000008">
    <property type="entry name" value="Pectinesterase"/>
    <property type="match status" value="1"/>
</dbReference>
<evidence type="ECO:0000256" key="2">
    <source>
        <dbReference type="ARBA" id="ARBA00005184"/>
    </source>
</evidence>
<evidence type="ECO:0000256" key="10">
    <source>
        <dbReference type="ARBA" id="ARBA00047928"/>
    </source>
</evidence>
<organism evidence="14 15">
    <name type="scientific">Asparagus officinalis</name>
    <name type="common">Garden asparagus</name>
    <dbReference type="NCBI Taxonomy" id="4686"/>
    <lineage>
        <taxon>Eukaryota</taxon>
        <taxon>Viridiplantae</taxon>
        <taxon>Streptophyta</taxon>
        <taxon>Embryophyta</taxon>
        <taxon>Tracheophyta</taxon>
        <taxon>Spermatophyta</taxon>
        <taxon>Magnoliopsida</taxon>
        <taxon>Liliopsida</taxon>
        <taxon>Asparagales</taxon>
        <taxon>Asparagaceae</taxon>
        <taxon>Asparagoideae</taxon>
        <taxon>Asparagus</taxon>
    </lineage>
</organism>
<dbReference type="InterPro" id="IPR012334">
    <property type="entry name" value="Pectin_lyas_fold"/>
</dbReference>
<dbReference type="Proteomes" id="UP000243459">
    <property type="component" value="Chromosome 1"/>
</dbReference>
<keyword evidence="9 12" id="KW-0063">Aspartyl esterase</keyword>
<dbReference type="GO" id="GO:0045490">
    <property type="term" value="P:pectin catabolic process"/>
    <property type="evidence" value="ECO:0007669"/>
    <property type="project" value="UniProtKB-UniRule"/>
</dbReference>
<dbReference type="OMA" id="FAFVHCN"/>
<dbReference type="InterPro" id="IPR000070">
    <property type="entry name" value="Pectinesterase_cat"/>
</dbReference>
<evidence type="ECO:0000256" key="1">
    <source>
        <dbReference type="ARBA" id="ARBA00004191"/>
    </source>
</evidence>
<evidence type="ECO:0000256" key="5">
    <source>
        <dbReference type="ARBA" id="ARBA00022512"/>
    </source>
</evidence>
<comment type="catalytic activity">
    <reaction evidence="10 12">
        <text>[(1-&gt;4)-alpha-D-galacturonosyl methyl ester](n) + n H2O = [(1-&gt;4)-alpha-D-galacturonosyl](n) + n methanol + n H(+)</text>
        <dbReference type="Rhea" id="RHEA:22380"/>
        <dbReference type="Rhea" id="RHEA-COMP:14570"/>
        <dbReference type="Rhea" id="RHEA-COMP:14573"/>
        <dbReference type="ChEBI" id="CHEBI:15377"/>
        <dbReference type="ChEBI" id="CHEBI:15378"/>
        <dbReference type="ChEBI" id="CHEBI:17790"/>
        <dbReference type="ChEBI" id="CHEBI:140522"/>
        <dbReference type="ChEBI" id="CHEBI:140523"/>
        <dbReference type="EC" id="3.1.1.11"/>
    </reaction>
</comment>
<dbReference type="PANTHER" id="PTHR31321">
    <property type="entry name" value="ACYL-COA THIOESTER HYDROLASE YBHC-RELATED"/>
    <property type="match status" value="1"/>
</dbReference>
<dbReference type="GO" id="GO:0042545">
    <property type="term" value="P:cell wall modification"/>
    <property type="evidence" value="ECO:0007669"/>
    <property type="project" value="UniProtKB-UniRule"/>
</dbReference>
<dbReference type="Pfam" id="PF01095">
    <property type="entry name" value="Pectinesterase"/>
    <property type="match status" value="1"/>
</dbReference>
<dbReference type="EC" id="3.1.1.11" evidence="4 12"/>
<evidence type="ECO:0000313" key="14">
    <source>
        <dbReference type="EMBL" id="ONK79528.1"/>
    </source>
</evidence>
<dbReference type="OrthoDB" id="2019149at2759"/>
<comment type="pathway">
    <text evidence="2 12">Glycan metabolism; pectin degradation; 2-dehydro-3-deoxy-D-gluconate from pectin: step 1/5.</text>
</comment>
<evidence type="ECO:0000259" key="13">
    <source>
        <dbReference type="Pfam" id="PF01095"/>
    </source>
</evidence>
<evidence type="ECO:0000256" key="6">
    <source>
        <dbReference type="ARBA" id="ARBA00022525"/>
    </source>
</evidence>
<keyword evidence="7" id="KW-0732">Signal</keyword>
<keyword evidence="8 12" id="KW-0378">Hydrolase</keyword>
<evidence type="ECO:0000256" key="8">
    <source>
        <dbReference type="ARBA" id="ARBA00022801"/>
    </source>
</evidence>
<proteinExistence type="inferred from homology"/>
<accession>A0A5P1FMR9</accession>
<evidence type="ECO:0000256" key="4">
    <source>
        <dbReference type="ARBA" id="ARBA00013229"/>
    </source>
</evidence>
<evidence type="ECO:0000256" key="12">
    <source>
        <dbReference type="RuleBase" id="RU000589"/>
    </source>
</evidence>
<name>A0A5P1FMR9_ASPOF</name>
<dbReference type="UniPathway" id="UPA00545">
    <property type="reaction ID" value="UER00823"/>
</dbReference>
<protein>
    <recommendedName>
        <fullName evidence="4 12">Pectinesterase</fullName>
        <ecNumber evidence="4 12">3.1.1.11</ecNumber>
    </recommendedName>
</protein>